<evidence type="ECO:0000256" key="12">
    <source>
        <dbReference type="RuleBase" id="RU003832"/>
    </source>
</evidence>
<keyword evidence="7" id="KW-0735">Signal-anchor</keyword>
<feature type="domain" description="Fucosyltransferase C-terminal" evidence="13">
    <location>
        <begin position="224"/>
        <end position="389"/>
    </location>
</feature>
<feature type="transmembrane region" description="Helical" evidence="12">
    <location>
        <begin position="37"/>
        <end position="54"/>
    </location>
</feature>
<evidence type="ECO:0000259" key="14">
    <source>
        <dbReference type="Pfam" id="PF17039"/>
    </source>
</evidence>
<dbReference type="EMBL" id="JAOYFB010000003">
    <property type="protein sequence ID" value="KAK4010579.1"/>
    <property type="molecule type" value="Genomic_DNA"/>
</dbReference>
<dbReference type="InterPro" id="IPR038577">
    <property type="entry name" value="GT10-like_C_sf"/>
</dbReference>
<organism evidence="15 16">
    <name type="scientific">Daphnia magna</name>
    <dbReference type="NCBI Taxonomy" id="35525"/>
    <lineage>
        <taxon>Eukaryota</taxon>
        <taxon>Metazoa</taxon>
        <taxon>Ecdysozoa</taxon>
        <taxon>Arthropoda</taxon>
        <taxon>Crustacea</taxon>
        <taxon>Branchiopoda</taxon>
        <taxon>Diplostraca</taxon>
        <taxon>Cladocera</taxon>
        <taxon>Anomopoda</taxon>
        <taxon>Daphniidae</taxon>
        <taxon>Daphnia</taxon>
    </lineage>
</organism>
<keyword evidence="10 12" id="KW-0472">Membrane</keyword>
<keyword evidence="5 12" id="KW-0808">Transferase</keyword>
<keyword evidence="8 12" id="KW-1133">Transmembrane helix</keyword>
<dbReference type="Pfam" id="PF00852">
    <property type="entry name" value="Glyco_transf_10"/>
    <property type="match status" value="1"/>
</dbReference>
<keyword evidence="16" id="KW-1185">Reference proteome</keyword>
<gene>
    <name evidence="15" type="ORF">OUZ56_019721</name>
</gene>
<protein>
    <recommendedName>
        <fullName evidence="12">Fucosyltransferase</fullName>
        <ecNumber evidence="12">2.4.1.-</ecNumber>
    </recommendedName>
</protein>
<evidence type="ECO:0000256" key="6">
    <source>
        <dbReference type="ARBA" id="ARBA00022692"/>
    </source>
</evidence>
<evidence type="ECO:0000256" key="10">
    <source>
        <dbReference type="ARBA" id="ARBA00023136"/>
    </source>
</evidence>
<dbReference type="SUPFAM" id="SSF53756">
    <property type="entry name" value="UDP-Glycosyltransferase/glycogen phosphorylase"/>
    <property type="match status" value="1"/>
</dbReference>
<evidence type="ECO:0000256" key="11">
    <source>
        <dbReference type="ARBA" id="ARBA00023180"/>
    </source>
</evidence>
<comment type="pathway">
    <text evidence="2">Protein modification; protein glycosylation.</text>
</comment>
<sequence length="406" mass="47552">MLADRWRQAGQHFVFAMWLLLLMVLPEHIRNRRSVKVAAFLVVVGTLLFWWYNFPFQKVHQYILESHKSKSILLWNVHPDQKELYFKQSCGSIRCEIITNRSERAMESYDAIVVLFGDKFLPLDSSELIDYQTARNNTNQRLVFFTQESPLSLGSICNVSEWANIFNWTMTYRRDSDIPLLYGRIVPEESALLSPEEVLHHIERARTSFRPRPFPVSRKRKTSKNIIAWTVSDCSTTSRREMYVEELSKYIDIDIYGECGNLTCAGCYDVTDYKFYLSFENALCPDYVTDTFFEMMNHDIVPIVYGGANYSLHAPIHSYIDARQFKPKELAAYLKLLDANETLHGEYFWWKDHYRVKSSVKDMSGNAFCHLCQELHRNFESKSYPSLTREWGENSQCTSMDPLLIS</sequence>
<comment type="caution">
    <text evidence="15">The sequence shown here is derived from an EMBL/GenBank/DDBJ whole genome shotgun (WGS) entry which is preliminary data.</text>
</comment>
<proteinExistence type="inferred from homology"/>
<keyword evidence="9 12" id="KW-0333">Golgi apparatus</keyword>
<keyword evidence="11" id="KW-0325">Glycoprotein</keyword>
<dbReference type="PANTHER" id="PTHR48438">
    <property type="entry name" value="ALPHA-(1,3)-FUCOSYLTRANSFERASE C-RELATED"/>
    <property type="match status" value="1"/>
</dbReference>
<evidence type="ECO:0000256" key="7">
    <source>
        <dbReference type="ARBA" id="ARBA00022968"/>
    </source>
</evidence>
<dbReference type="Proteomes" id="UP001234178">
    <property type="component" value="Unassembled WGS sequence"/>
</dbReference>
<dbReference type="Pfam" id="PF17039">
    <property type="entry name" value="Glyco_tran_10_N"/>
    <property type="match status" value="1"/>
</dbReference>
<evidence type="ECO:0000256" key="1">
    <source>
        <dbReference type="ARBA" id="ARBA00004447"/>
    </source>
</evidence>
<dbReference type="PANTHER" id="PTHR48438:SF1">
    <property type="entry name" value="ALPHA-(1,3)-FUCOSYLTRANSFERASE C-RELATED"/>
    <property type="match status" value="1"/>
</dbReference>
<dbReference type="InterPro" id="IPR031481">
    <property type="entry name" value="Glyco_tran_10_N"/>
</dbReference>
<reference evidence="15 16" key="1">
    <citation type="journal article" date="2023" name="Nucleic Acids Res.">
        <title>The hologenome of Daphnia magna reveals possible DNA methylation and microbiome-mediated evolution of the host genome.</title>
        <authorList>
            <person name="Chaturvedi A."/>
            <person name="Li X."/>
            <person name="Dhandapani V."/>
            <person name="Marshall H."/>
            <person name="Kissane S."/>
            <person name="Cuenca-Cambronero M."/>
            <person name="Asole G."/>
            <person name="Calvet F."/>
            <person name="Ruiz-Romero M."/>
            <person name="Marangio P."/>
            <person name="Guigo R."/>
            <person name="Rago D."/>
            <person name="Mirbahai L."/>
            <person name="Eastwood N."/>
            <person name="Colbourne J.K."/>
            <person name="Zhou J."/>
            <person name="Mallon E."/>
            <person name="Orsini L."/>
        </authorList>
    </citation>
    <scope>NUCLEOTIDE SEQUENCE [LARGE SCALE GENOMIC DNA]</scope>
    <source>
        <strain evidence="15">LRV0_1</strain>
    </source>
</reference>
<evidence type="ECO:0000256" key="9">
    <source>
        <dbReference type="ARBA" id="ARBA00023034"/>
    </source>
</evidence>
<dbReference type="EC" id="2.4.1.-" evidence="12"/>
<dbReference type="InterPro" id="IPR001503">
    <property type="entry name" value="Glyco_trans_10"/>
</dbReference>
<accession>A0ABQ9ZCE5</accession>
<comment type="similarity">
    <text evidence="3 12">Belongs to the glycosyltransferase 10 family.</text>
</comment>
<evidence type="ECO:0000256" key="8">
    <source>
        <dbReference type="ARBA" id="ARBA00022989"/>
    </source>
</evidence>
<dbReference type="InterPro" id="IPR055270">
    <property type="entry name" value="Glyco_tran_10_C"/>
</dbReference>
<evidence type="ECO:0000256" key="2">
    <source>
        <dbReference type="ARBA" id="ARBA00004922"/>
    </source>
</evidence>
<name>A0ABQ9ZCE5_9CRUS</name>
<feature type="domain" description="Fucosyltransferase N-terminal" evidence="14">
    <location>
        <begin position="68"/>
        <end position="183"/>
    </location>
</feature>
<dbReference type="Gene3D" id="3.40.50.11660">
    <property type="entry name" value="Glycosyl transferase family 10, C-terminal domain"/>
    <property type="match status" value="1"/>
</dbReference>
<evidence type="ECO:0000256" key="4">
    <source>
        <dbReference type="ARBA" id="ARBA00022676"/>
    </source>
</evidence>
<evidence type="ECO:0000256" key="5">
    <source>
        <dbReference type="ARBA" id="ARBA00022679"/>
    </source>
</evidence>
<keyword evidence="6 12" id="KW-0812">Transmembrane</keyword>
<comment type="subcellular location">
    <subcellularLocation>
        <location evidence="1 12">Golgi apparatus</location>
        <location evidence="1 12">Golgi stack membrane</location>
        <topology evidence="1 12">Single-pass type II membrane protein</topology>
    </subcellularLocation>
</comment>
<evidence type="ECO:0000313" key="15">
    <source>
        <dbReference type="EMBL" id="KAK4010579.1"/>
    </source>
</evidence>
<evidence type="ECO:0000259" key="13">
    <source>
        <dbReference type="Pfam" id="PF00852"/>
    </source>
</evidence>
<evidence type="ECO:0000256" key="3">
    <source>
        <dbReference type="ARBA" id="ARBA00008919"/>
    </source>
</evidence>
<keyword evidence="4 12" id="KW-0328">Glycosyltransferase</keyword>
<evidence type="ECO:0000313" key="16">
    <source>
        <dbReference type="Proteomes" id="UP001234178"/>
    </source>
</evidence>